<evidence type="ECO:0000313" key="2">
    <source>
        <dbReference type="Proteomes" id="UP000032141"/>
    </source>
</evidence>
<organism evidence="1 2">
    <name type="scientific">Brassica oleracea var. oleracea</name>
    <dbReference type="NCBI Taxonomy" id="109376"/>
    <lineage>
        <taxon>Eukaryota</taxon>
        <taxon>Viridiplantae</taxon>
        <taxon>Streptophyta</taxon>
        <taxon>Embryophyta</taxon>
        <taxon>Tracheophyta</taxon>
        <taxon>Spermatophyta</taxon>
        <taxon>Magnoliopsida</taxon>
        <taxon>eudicotyledons</taxon>
        <taxon>Gunneridae</taxon>
        <taxon>Pentapetalae</taxon>
        <taxon>rosids</taxon>
        <taxon>malvids</taxon>
        <taxon>Brassicales</taxon>
        <taxon>Brassicaceae</taxon>
        <taxon>Brassiceae</taxon>
        <taxon>Brassica</taxon>
    </lineage>
</organism>
<sequence>MTLYHTPLWSANTAHYITSTTPPYISPQSTTHRPHHTRVHNSPVHISPIHNSSVHISPIYNSRVHVSSVHNSPDTPPPTKIMSS</sequence>
<reference evidence="1" key="2">
    <citation type="submission" date="2015-03" db="UniProtKB">
        <authorList>
            <consortium name="EnsemblPlants"/>
        </authorList>
    </citation>
    <scope>IDENTIFICATION</scope>
</reference>
<reference evidence="1 2" key="1">
    <citation type="journal article" date="2014" name="Genome Biol.">
        <title>Transcriptome and methylome profiling reveals relics of genome dominance in the mesopolyploid Brassica oleracea.</title>
        <authorList>
            <person name="Parkin I.A."/>
            <person name="Koh C."/>
            <person name="Tang H."/>
            <person name="Robinson S.J."/>
            <person name="Kagale S."/>
            <person name="Clarke W.E."/>
            <person name="Town C.D."/>
            <person name="Nixon J."/>
            <person name="Krishnakumar V."/>
            <person name="Bidwell S.L."/>
            <person name="Denoeud F."/>
            <person name="Belcram H."/>
            <person name="Links M.G."/>
            <person name="Just J."/>
            <person name="Clarke C."/>
            <person name="Bender T."/>
            <person name="Huebert T."/>
            <person name="Mason A.S."/>
            <person name="Pires J.C."/>
            <person name="Barker G."/>
            <person name="Moore J."/>
            <person name="Walley P.G."/>
            <person name="Manoli S."/>
            <person name="Batley J."/>
            <person name="Edwards D."/>
            <person name="Nelson M.N."/>
            <person name="Wang X."/>
            <person name="Paterson A.H."/>
            <person name="King G."/>
            <person name="Bancroft I."/>
            <person name="Chalhoub B."/>
            <person name="Sharpe A.G."/>
        </authorList>
    </citation>
    <scope>NUCLEOTIDE SEQUENCE</scope>
    <source>
        <strain evidence="1 2">cv. TO1000</strain>
    </source>
</reference>
<accession>A0A0D3BC65</accession>
<protein>
    <submittedName>
        <fullName evidence="1">Uncharacterized protein</fullName>
    </submittedName>
</protein>
<proteinExistence type="predicted"/>
<dbReference type="AlphaFoldDB" id="A0A0D3BC65"/>
<dbReference type="HOGENOM" id="CLU_2530602_0_0_1"/>
<dbReference type="EnsemblPlants" id="Bo3g073230.1">
    <property type="protein sequence ID" value="Bo3g073230.1"/>
    <property type="gene ID" value="Bo3g073230"/>
</dbReference>
<dbReference type="Gramene" id="Bo3g073230.1">
    <property type="protein sequence ID" value="Bo3g073230.1"/>
    <property type="gene ID" value="Bo3g073230"/>
</dbReference>
<name>A0A0D3BC65_BRAOL</name>
<dbReference type="Proteomes" id="UP000032141">
    <property type="component" value="Chromosome C3"/>
</dbReference>
<keyword evidence="2" id="KW-1185">Reference proteome</keyword>
<evidence type="ECO:0000313" key="1">
    <source>
        <dbReference type="EnsemblPlants" id="Bo3g073230.1"/>
    </source>
</evidence>